<protein>
    <submittedName>
        <fullName evidence="1">Uncharacterized protein</fullName>
    </submittedName>
</protein>
<dbReference type="EnsemblPlants" id="OBART02G25980.1">
    <property type="protein sequence ID" value="OBART02G25980.1"/>
    <property type="gene ID" value="OBART02G25980"/>
</dbReference>
<dbReference type="AlphaFoldDB" id="A0A0D3F883"/>
<proteinExistence type="predicted"/>
<organism evidence="1">
    <name type="scientific">Oryza barthii</name>
    <dbReference type="NCBI Taxonomy" id="65489"/>
    <lineage>
        <taxon>Eukaryota</taxon>
        <taxon>Viridiplantae</taxon>
        <taxon>Streptophyta</taxon>
        <taxon>Embryophyta</taxon>
        <taxon>Tracheophyta</taxon>
        <taxon>Spermatophyta</taxon>
        <taxon>Magnoliopsida</taxon>
        <taxon>Liliopsida</taxon>
        <taxon>Poales</taxon>
        <taxon>Poaceae</taxon>
        <taxon>BOP clade</taxon>
        <taxon>Oryzoideae</taxon>
        <taxon>Oryzeae</taxon>
        <taxon>Oryzinae</taxon>
        <taxon>Oryza</taxon>
    </lineage>
</organism>
<dbReference type="HOGENOM" id="CLU_2779842_0_0_1"/>
<keyword evidence="2" id="KW-1185">Reference proteome</keyword>
<accession>A0A0D3F883</accession>
<evidence type="ECO:0000313" key="1">
    <source>
        <dbReference type="EnsemblPlants" id="OBART02G25980.1"/>
    </source>
</evidence>
<reference evidence="1" key="1">
    <citation type="journal article" date="2009" name="Rice">
        <title>De Novo Next Generation Sequencing of Plant Genomes.</title>
        <authorList>
            <person name="Rounsley S."/>
            <person name="Marri P.R."/>
            <person name="Yu Y."/>
            <person name="He R."/>
            <person name="Sisneros N."/>
            <person name="Goicoechea J.L."/>
            <person name="Lee S.J."/>
            <person name="Angelova A."/>
            <person name="Kudrna D."/>
            <person name="Luo M."/>
            <person name="Affourtit J."/>
            <person name="Desany B."/>
            <person name="Knight J."/>
            <person name="Niazi F."/>
            <person name="Egholm M."/>
            <person name="Wing R.A."/>
        </authorList>
    </citation>
    <scope>NUCLEOTIDE SEQUENCE [LARGE SCALE GENOMIC DNA]</scope>
    <source>
        <strain evidence="1">cv. IRGC 105608</strain>
    </source>
</reference>
<dbReference type="Proteomes" id="UP000026960">
    <property type="component" value="Chromosome 2"/>
</dbReference>
<name>A0A0D3F883_9ORYZ</name>
<dbReference type="Gramene" id="OBART02G25980.1">
    <property type="protein sequence ID" value="OBART02G25980.1"/>
    <property type="gene ID" value="OBART02G25980"/>
</dbReference>
<sequence length="69" mass="7539">MTAPPAAPRGILICCQEPREKKCHKHLNTLPASMVALCWCPHGRSNFSLLGAETVPHGISWERSSIKSS</sequence>
<dbReference type="PaxDb" id="65489-OBART02G25980.1"/>
<evidence type="ECO:0000313" key="2">
    <source>
        <dbReference type="Proteomes" id="UP000026960"/>
    </source>
</evidence>
<reference evidence="1" key="2">
    <citation type="submission" date="2015-03" db="UniProtKB">
        <authorList>
            <consortium name="EnsemblPlants"/>
        </authorList>
    </citation>
    <scope>IDENTIFICATION</scope>
</reference>